<feature type="domain" description="Ubiquitin-like" evidence="1">
    <location>
        <begin position="202"/>
        <end position="269"/>
    </location>
</feature>
<reference evidence="2" key="1">
    <citation type="journal article" date="2020" name="Stud. Mycol.">
        <title>101 Dothideomycetes genomes: a test case for predicting lifestyles and emergence of pathogens.</title>
        <authorList>
            <person name="Haridas S."/>
            <person name="Albert R."/>
            <person name="Binder M."/>
            <person name="Bloem J."/>
            <person name="Labutti K."/>
            <person name="Salamov A."/>
            <person name="Andreopoulos B."/>
            <person name="Baker S."/>
            <person name="Barry K."/>
            <person name="Bills G."/>
            <person name="Bluhm B."/>
            <person name="Cannon C."/>
            <person name="Castanera R."/>
            <person name="Culley D."/>
            <person name="Daum C."/>
            <person name="Ezra D."/>
            <person name="Gonzalez J."/>
            <person name="Henrissat B."/>
            <person name="Kuo A."/>
            <person name="Liang C."/>
            <person name="Lipzen A."/>
            <person name="Lutzoni F."/>
            <person name="Magnuson J."/>
            <person name="Mondo S."/>
            <person name="Nolan M."/>
            <person name="Ohm R."/>
            <person name="Pangilinan J."/>
            <person name="Park H.-J."/>
            <person name="Ramirez L."/>
            <person name="Alfaro M."/>
            <person name="Sun H."/>
            <person name="Tritt A."/>
            <person name="Yoshinaga Y."/>
            <person name="Zwiers L.-H."/>
            <person name="Turgeon B."/>
            <person name="Goodwin S."/>
            <person name="Spatafora J."/>
            <person name="Crous P."/>
            <person name="Grigoriev I."/>
        </authorList>
    </citation>
    <scope>NUCLEOTIDE SEQUENCE</scope>
    <source>
        <strain evidence="2">CBS 207.26</strain>
    </source>
</reference>
<name>A0A6A6DG44_9PEZI</name>
<dbReference type="AlphaFoldDB" id="A0A6A6DG44"/>
<evidence type="ECO:0000313" key="3">
    <source>
        <dbReference type="Proteomes" id="UP000800200"/>
    </source>
</evidence>
<dbReference type="EMBL" id="ML994689">
    <property type="protein sequence ID" value="KAF2177362.1"/>
    <property type="molecule type" value="Genomic_DNA"/>
</dbReference>
<gene>
    <name evidence="2" type="ORF">K469DRAFT_375620</name>
</gene>
<keyword evidence="3" id="KW-1185">Reference proteome</keyword>
<accession>A0A6A6DG44</accession>
<proteinExistence type="predicted"/>
<dbReference type="Pfam" id="PF22893">
    <property type="entry name" value="ULD_2"/>
    <property type="match status" value="1"/>
</dbReference>
<dbReference type="Proteomes" id="UP000800200">
    <property type="component" value="Unassembled WGS sequence"/>
</dbReference>
<dbReference type="InterPro" id="IPR054464">
    <property type="entry name" value="ULD_fung"/>
</dbReference>
<evidence type="ECO:0000259" key="1">
    <source>
        <dbReference type="Pfam" id="PF22893"/>
    </source>
</evidence>
<evidence type="ECO:0000313" key="2">
    <source>
        <dbReference type="EMBL" id="KAF2177362.1"/>
    </source>
</evidence>
<organism evidence="2 3">
    <name type="scientific">Zopfia rhizophila CBS 207.26</name>
    <dbReference type="NCBI Taxonomy" id="1314779"/>
    <lineage>
        <taxon>Eukaryota</taxon>
        <taxon>Fungi</taxon>
        <taxon>Dikarya</taxon>
        <taxon>Ascomycota</taxon>
        <taxon>Pezizomycotina</taxon>
        <taxon>Dothideomycetes</taxon>
        <taxon>Dothideomycetes incertae sedis</taxon>
        <taxon>Zopfiaceae</taxon>
        <taxon>Zopfia</taxon>
    </lineage>
</organism>
<protein>
    <recommendedName>
        <fullName evidence="1">Ubiquitin-like domain-containing protein</fullName>
    </recommendedName>
</protein>
<dbReference type="OrthoDB" id="5426173at2759"/>
<sequence>MRHRIFARLRPFRCPYCESRDTFTPSNILTMLSQIEIIRCHTRRLLSSIYNASSHRRSPIPPSRSPDSPHCRRGINDISVFLYNCEKLIRDFLGKAVIRDMFGTAWICNPSDVQGLRRSLQERLESLVLSLCYDQQPRNGTGDPIQETHCHVHKIGTVVEDMLRCLSLYHLKTVPRQIPRGSLAALGQPVIFSEASPNESLIPIPHFFCDSKQKLHNLMRILFQNRPWHAKIDQEEYVLEDKEQTTVIGTENWRNIVVPGALIHMIMIVKYKGAVSDSRCPSCHAINIEKICQGKKLKCLNCKLISDVAETNRIVELSDENTDSSKGTFSRIRYIREQRTNARLVSEPNLS</sequence>